<dbReference type="OrthoDB" id="9803104at2"/>
<protein>
    <recommendedName>
        <fullName evidence="6">Glyoxalase</fullName>
    </recommendedName>
</protein>
<sequence>MSVIPVLRMYDLEKTKDFYLNYIGMRQDWEHQYEETLPIYIQVSLGDVVLHLSEHFGDGAPGSVIRVGLKDLHGWYEEISKKTIDMQGLVWRMDLREKK</sequence>
<dbReference type="Pfam" id="PF19581">
    <property type="entry name" value="Glyoxalase_7"/>
    <property type="match status" value="1"/>
</dbReference>
<evidence type="ECO:0000313" key="4">
    <source>
        <dbReference type="Proteomes" id="UP000002754"/>
    </source>
</evidence>
<dbReference type="STRING" id="1218173.BALCAV_0215980"/>
<dbReference type="EMBL" id="JALP01000338">
    <property type="protein sequence ID" value="THG88684.1"/>
    <property type="molecule type" value="Genomic_DNA"/>
</dbReference>
<evidence type="ECO:0000313" key="5">
    <source>
        <dbReference type="Proteomes" id="UP000297014"/>
    </source>
</evidence>
<dbReference type="InterPro" id="IPR029068">
    <property type="entry name" value="Glyas_Bleomycin-R_OHBP_Dase"/>
</dbReference>
<evidence type="ECO:0008006" key="6">
    <source>
        <dbReference type="Google" id="ProtNLM"/>
    </source>
</evidence>
<organism evidence="2 4">
    <name type="scientific">Alkalihalobacillus alcalophilus ATCC 27647 = CGMCC 1.3604</name>
    <dbReference type="NCBI Taxonomy" id="1218173"/>
    <lineage>
        <taxon>Bacteria</taxon>
        <taxon>Bacillati</taxon>
        <taxon>Bacillota</taxon>
        <taxon>Bacilli</taxon>
        <taxon>Bacillales</taxon>
        <taxon>Bacillaceae</taxon>
        <taxon>Alkalihalobacillus</taxon>
    </lineage>
</organism>
<dbReference type="Proteomes" id="UP000002754">
    <property type="component" value="Unassembled WGS sequence"/>
</dbReference>
<dbReference type="AlphaFoldDB" id="A0A094WFE7"/>
<dbReference type="InterPro" id="IPR000335">
    <property type="entry name" value="Bleomycin-R"/>
</dbReference>
<proteinExistence type="predicted"/>
<keyword evidence="4" id="KW-1185">Reference proteome</keyword>
<comment type="caution">
    <text evidence="2">The sequence shown here is derived from an EMBL/GenBank/DDBJ whole genome shotgun (WGS) entry which is preliminary data.</text>
</comment>
<dbReference type="SUPFAM" id="SSF54593">
    <property type="entry name" value="Glyoxalase/Bleomycin resistance protein/Dihydroxybiphenyl dioxygenase"/>
    <property type="match status" value="1"/>
</dbReference>
<name>A0A094WFE7_ALKAL</name>
<accession>A0A094WFE7</accession>
<gene>
    <name evidence="3" type="ORF">AJ85_01020</name>
    <name evidence="2" type="ORF">BALCAV_0215980</name>
</gene>
<evidence type="ECO:0000313" key="2">
    <source>
        <dbReference type="EMBL" id="KGA96494.1"/>
    </source>
</evidence>
<dbReference type="Proteomes" id="UP000297014">
    <property type="component" value="Unassembled WGS sequence"/>
</dbReference>
<evidence type="ECO:0000256" key="1">
    <source>
        <dbReference type="ARBA" id="ARBA00023251"/>
    </source>
</evidence>
<reference evidence="3 5" key="2">
    <citation type="submission" date="2014-01" db="EMBL/GenBank/DDBJ databases">
        <title>Draft genome sequencing of Bacillus alcalophilus CGMCC 1.3604.</title>
        <authorList>
            <person name="Yang J."/>
            <person name="Diao L."/>
            <person name="Yang S."/>
        </authorList>
    </citation>
    <scope>NUCLEOTIDE SEQUENCE [LARGE SCALE GENOMIC DNA]</scope>
    <source>
        <strain evidence="3 5">CGMCC 1.3604</strain>
    </source>
</reference>
<keyword evidence="1" id="KW-0046">Antibiotic resistance</keyword>
<dbReference type="eggNOG" id="COG2764">
    <property type="taxonomic scope" value="Bacteria"/>
</dbReference>
<dbReference type="Gene3D" id="3.10.180.10">
    <property type="entry name" value="2,3-Dihydroxybiphenyl 1,2-Dioxygenase, domain 1"/>
    <property type="match status" value="1"/>
</dbReference>
<dbReference type="GO" id="GO:0046677">
    <property type="term" value="P:response to antibiotic"/>
    <property type="evidence" value="ECO:0007669"/>
    <property type="project" value="UniProtKB-KW"/>
</dbReference>
<reference evidence="2 4" key="1">
    <citation type="journal article" date="2014" name="Genome Announc.">
        <title>Draft Genome Sequence of Bacillus alcalophilus AV1934, a Classic Alkaliphile Isolated from Human Feces in 1934.</title>
        <authorList>
            <person name="Attie O."/>
            <person name="Jayaprakash A."/>
            <person name="Shah H."/>
            <person name="Paulsen I.T."/>
            <person name="Morino M."/>
            <person name="Takahashi Y."/>
            <person name="Narumi I."/>
            <person name="Sachidanandam R."/>
            <person name="Satoh K."/>
            <person name="Ito M."/>
            <person name="Krulwich T.A."/>
        </authorList>
    </citation>
    <scope>NUCLEOTIDE SEQUENCE [LARGE SCALE GENOMIC DNA]</scope>
    <source>
        <strain evidence="2 4">AV1934</strain>
    </source>
</reference>
<evidence type="ECO:0000313" key="3">
    <source>
        <dbReference type="EMBL" id="THG88684.1"/>
    </source>
</evidence>
<dbReference type="EMBL" id="ALPT02000059">
    <property type="protein sequence ID" value="KGA96494.1"/>
    <property type="molecule type" value="Genomic_DNA"/>
</dbReference>